<dbReference type="Pfam" id="PF01476">
    <property type="entry name" value="LysM"/>
    <property type="match status" value="1"/>
</dbReference>
<dbReference type="Proteomes" id="UP000218054">
    <property type="component" value="Unassembled WGS sequence"/>
</dbReference>
<dbReference type="GO" id="GO:0000270">
    <property type="term" value="P:peptidoglycan metabolic process"/>
    <property type="evidence" value="ECO:0007669"/>
    <property type="project" value="InterPro"/>
</dbReference>
<evidence type="ECO:0000259" key="3">
    <source>
        <dbReference type="PROSITE" id="PS51782"/>
    </source>
</evidence>
<dbReference type="InterPro" id="IPR000189">
    <property type="entry name" value="Transglyc_AS"/>
</dbReference>
<dbReference type="CDD" id="cd16894">
    <property type="entry name" value="MltD-like"/>
    <property type="match status" value="1"/>
</dbReference>
<dbReference type="SMART" id="SM00257">
    <property type="entry name" value="LysM"/>
    <property type="match status" value="1"/>
</dbReference>
<organism evidence="4 5">
    <name type="scientific">Vandammella animalimorsus</name>
    <dbReference type="NCBI Taxonomy" id="2029117"/>
    <lineage>
        <taxon>Bacteria</taxon>
        <taxon>Pseudomonadati</taxon>
        <taxon>Pseudomonadota</taxon>
        <taxon>Betaproteobacteria</taxon>
        <taxon>Burkholderiales</taxon>
        <taxon>Comamonadaceae</taxon>
        <taxon>Vandammella</taxon>
    </lineage>
</organism>
<dbReference type="InterPro" id="IPR008258">
    <property type="entry name" value="Transglycosylase_SLT_dom_1"/>
</dbReference>
<sequence>MRAGFAMPDLQSPLVHDREQWYASRPDTMLRMSERSRKYLFHIVEELERRGMPTELALLPFVESAYNPGAVSSAKAAGMWQFMPATGTYFELRQNAFRDDRRDVLASTRAALDYLEKLHGMFGDWHLALAAYNWGEGSVQRARAKNQNQGLGVSYLDLRMPEETRWYVPKFQALKNIVRDPERFNVVLADIGNHPYFESVEIRRDIDVARAAQLAGISEADFRLLNPAHKGPVIFAAATSEILLPWDNAEFFKNNLAQLRDARLASWTVWTAPQRMPVADVAKKVGADEQAILSVNRIPKGMLIEAGAALLVPRSASLLVDVAAEIAQSGQLKLAHAPRPQPALRRSSAVARKGDTLDSVARRHGVSVSDLYKWNRLGRNARLKAGQKLVLYQAAPQGARNARAAAGAKSNGNGNGNGNARKATGGKATNGKANAASAKSPGKAAGKAGSTKAASAGRATAGKSGSKPLAKGKAQASQTRNGKAKVSSAGKSGNGSKAAKAGQAKSTRR</sequence>
<dbReference type="GO" id="GO:0008933">
    <property type="term" value="F:peptidoglycan lytic transglycosylase activity"/>
    <property type="evidence" value="ECO:0007669"/>
    <property type="project" value="InterPro"/>
</dbReference>
<evidence type="ECO:0000256" key="2">
    <source>
        <dbReference type="SAM" id="MobiDB-lite"/>
    </source>
</evidence>
<dbReference type="InterPro" id="IPR036779">
    <property type="entry name" value="LysM_dom_sf"/>
</dbReference>
<dbReference type="Pfam" id="PF01464">
    <property type="entry name" value="SLT"/>
    <property type="match status" value="1"/>
</dbReference>
<keyword evidence="5" id="KW-1185">Reference proteome</keyword>
<proteinExistence type="inferred from homology"/>
<dbReference type="SUPFAM" id="SSF54106">
    <property type="entry name" value="LysM domain"/>
    <property type="match status" value="1"/>
</dbReference>
<dbReference type="InterPro" id="IPR018392">
    <property type="entry name" value="LysM"/>
</dbReference>
<dbReference type="Gene3D" id="3.10.350.10">
    <property type="entry name" value="LysM domain"/>
    <property type="match status" value="1"/>
</dbReference>
<accession>A0A2A2AAD6</accession>
<dbReference type="Gene3D" id="1.10.530.10">
    <property type="match status" value="1"/>
</dbReference>
<comment type="similarity">
    <text evidence="1">Belongs to the transglycosylase Slt family.</text>
</comment>
<dbReference type="EMBL" id="NSJB01000015">
    <property type="protein sequence ID" value="PAT34539.1"/>
    <property type="molecule type" value="Genomic_DNA"/>
</dbReference>
<dbReference type="AlphaFoldDB" id="A0A2A2AAD6"/>
<comment type="caution">
    <text evidence="4">The sequence shown here is derived from an EMBL/GenBank/DDBJ whole genome shotgun (WGS) entry which is preliminary data.</text>
</comment>
<dbReference type="PANTHER" id="PTHR37423:SF2">
    <property type="entry name" value="MEMBRANE-BOUND LYTIC MUREIN TRANSGLYCOSYLASE C"/>
    <property type="match status" value="1"/>
</dbReference>
<evidence type="ECO:0000313" key="5">
    <source>
        <dbReference type="Proteomes" id="UP000218054"/>
    </source>
</evidence>
<dbReference type="SUPFAM" id="SSF53955">
    <property type="entry name" value="Lysozyme-like"/>
    <property type="match status" value="1"/>
</dbReference>
<evidence type="ECO:0000313" key="4">
    <source>
        <dbReference type="EMBL" id="PAT34539.1"/>
    </source>
</evidence>
<dbReference type="InterPro" id="IPR023346">
    <property type="entry name" value="Lysozyme-like_dom_sf"/>
</dbReference>
<dbReference type="PANTHER" id="PTHR37423">
    <property type="entry name" value="SOLUBLE LYTIC MUREIN TRANSGLYCOSYLASE-RELATED"/>
    <property type="match status" value="1"/>
</dbReference>
<feature type="region of interest" description="Disordered" evidence="2">
    <location>
        <begin position="402"/>
        <end position="509"/>
    </location>
</feature>
<dbReference type="GO" id="GO:0016020">
    <property type="term" value="C:membrane"/>
    <property type="evidence" value="ECO:0007669"/>
    <property type="project" value="InterPro"/>
</dbReference>
<reference evidence="4 5" key="1">
    <citation type="submission" date="2017-08" db="EMBL/GenBank/DDBJ databases">
        <title>WGS of Clinical strains of the CDC Group NO-1 linked to zoonotic infections in humans.</title>
        <authorList>
            <person name="Bernier A.-M."/>
            <person name="Bernard K."/>
        </authorList>
    </citation>
    <scope>NUCLEOTIDE SEQUENCE [LARGE SCALE GENOMIC DNA]</scope>
    <source>
        <strain evidence="4 5">NML00-0135</strain>
    </source>
</reference>
<feature type="domain" description="LysM" evidence="3">
    <location>
        <begin position="347"/>
        <end position="391"/>
    </location>
</feature>
<dbReference type="CDD" id="cd00118">
    <property type="entry name" value="LysM"/>
    <property type="match status" value="1"/>
</dbReference>
<protein>
    <submittedName>
        <fullName evidence="4">Lytic transglycosylase</fullName>
    </submittedName>
</protein>
<name>A0A2A2AAD6_9BURK</name>
<dbReference type="PROSITE" id="PS00922">
    <property type="entry name" value="TRANSGLYCOSYLASE"/>
    <property type="match status" value="1"/>
</dbReference>
<feature type="compositionally biased region" description="Low complexity" evidence="2">
    <location>
        <begin position="402"/>
        <end position="467"/>
    </location>
</feature>
<gene>
    <name evidence="4" type="ORF">CK625_12845</name>
</gene>
<feature type="compositionally biased region" description="Low complexity" evidence="2">
    <location>
        <begin position="484"/>
        <end position="509"/>
    </location>
</feature>
<dbReference type="PROSITE" id="PS51782">
    <property type="entry name" value="LYSM"/>
    <property type="match status" value="1"/>
</dbReference>
<evidence type="ECO:0000256" key="1">
    <source>
        <dbReference type="ARBA" id="ARBA00007734"/>
    </source>
</evidence>